<name>A0A2P7Z268_9PEZI</name>
<feature type="compositionally biased region" description="Basic residues" evidence="1">
    <location>
        <begin position="30"/>
        <end position="42"/>
    </location>
</feature>
<keyword evidence="4" id="KW-1185">Reference proteome</keyword>
<sequence>MADMFRRTSSRKNGPSPVYRNGDDSPSKKSSSRSKSHSHRHHSESSSPTSSSKYGMTVMGQPPNLIPVGYTFQPSILITKRQSSSRKHSSDSSRSGSFVAVVSLISSSSGAPHPNGVLRGQRLFSSVHDLPRDYRDRLPSDLKSTALGYVSFPNLAVTHPGSYQVKVALLRMPDSKSRSRDTDTLATIESQEFQVYNHPQYSA</sequence>
<dbReference type="InterPro" id="IPR038491">
    <property type="entry name" value="Velvet_dom_sf"/>
</dbReference>
<dbReference type="InterPro" id="IPR037525">
    <property type="entry name" value="Velvet_dom"/>
</dbReference>
<organism evidence="3 4">
    <name type="scientific">Elsinoe australis</name>
    <dbReference type="NCBI Taxonomy" id="40998"/>
    <lineage>
        <taxon>Eukaryota</taxon>
        <taxon>Fungi</taxon>
        <taxon>Dikarya</taxon>
        <taxon>Ascomycota</taxon>
        <taxon>Pezizomycotina</taxon>
        <taxon>Dothideomycetes</taxon>
        <taxon>Dothideomycetidae</taxon>
        <taxon>Myriangiales</taxon>
        <taxon>Elsinoaceae</taxon>
        <taxon>Elsinoe</taxon>
    </lineage>
</organism>
<evidence type="ECO:0000313" key="4">
    <source>
        <dbReference type="Proteomes" id="UP000243723"/>
    </source>
</evidence>
<comment type="caution">
    <text evidence="3">The sequence shown here is derived from an EMBL/GenBank/DDBJ whole genome shotgun (WGS) entry which is preliminary data.</text>
</comment>
<dbReference type="Proteomes" id="UP000243723">
    <property type="component" value="Unassembled WGS sequence"/>
</dbReference>
<feature type="domain" description="Velvet" evidence="2">
    <location>
        <begin position="31"/>
        <end position="199"/>
    </location>
</feature>
<protein>
    <recommendedName>
        <fullName evidence="2">Velvet domain-containing protein</fullName>
    </recommendedName>
</protein>
<feature type="region of interest" description="Disordered" evidence="1">
    <location>
        <begin position="1"/>
        <end position="60"/>
    </location>
</feature>
<dbReference type="Pfam" id="PF11754">
    <property type="entry name" value="Velvet"/>
    <property type="match status" value="1"/>
</dbReference>
<proteinExistence type="predicted"/>
<evidence type="ECO:0000313" key="3">
    <source>
        <dbReference type="EMBL" id="PSK42307.1"/>
    </source>
</evidence>
<dbReference type="Gene3D" id="2.60.40.3960">
    <property type="entry name" value="Velvet domain"/>
    <property type="match status" value="1"/>
</dbReference>
<evidence type="ECO:0000256" key="1">
    <source>
        <dbReference type="SAM" id="MobiDB-lite"/>
    </source>
</evidence>
<accession>A0A2P7Z268</accession>
<dbReference type="EMBL" id="NHZQ01000335">
    <property type="protein sequence ID" value="PSK42307.1"/>
    <property type="molecule type" value="Genomic_DNA"/>
</dbReference>
<gene>
    <name evidence="3" type="ORF">B9Z65_4221</name>
</gene>
<evidence type="ECO:0000259" key="2">
    <source>
        <dbReference type="Pfam" id="PF11754"/>
    </source>
</evidence>
<dbReference type="AlphaFoldDB" id="A0A2P7Z268"/>
<dbReference type="OrthoDB" id="3931101at2759"/>
<reference evidence="3 4" key="1">
    <citation type="submission" date="2017-05" db="EMBL/GenBank/DDBJ databases">
        <title>Draft genome sequence of Elsinoe australis.</title>
        <authorList>
            <person name="Cheng Q."/>
        </authorList>
    </citation>
    <scope>NUCLEOTIDE SEQUENCE [LARGE SCALE GENOMIC DNA]</scope>
    <source>
        <strain evidence="3 4">NL1</strain>
    </source>
</reference>